<dbReference type="PANTHER" id="PTHR24305:SF235">
    <property type="entry name" value="CYTOCHROME P450 MONOOXYGENASE APDB-RELATED"/>
    <property type="match status" value="1"/>
</dbReference>
<proteinExistence type="inferred from homology"/>
<dbReference type="InterPro" id="IPR017972">
    <property type="entry name" value="Cyt_P450_CS"/>
</dbReference>
<dbReference type="InterPro" id="IPR050121">
    <property type="entry name" value="Cytochrome_P450_monoxygenase"/>
</dbReference>
<keyword evidence="5 6" id="KW-0349">Heme</keyword>
<comment type="cofactor">
    <cofactor evidence="1 5">
        <name>heme</name>
        <dbReference type="ChEBI" id="CHEBI:30413"/>
    </cofactor>
</comment>
<protein>
    <recommendedName>
        <fullName evidence="9">Cytochrome P450</fullName>
    </recommendedName>
</protein>
<keyword evidence="3 6" id="KW-0560">Oxidoreductase</keyword>
<gene>
    <name evidence="7" type="ORF">IWW36_002806</name>
</gene>
<dbReference type="GO" id="GO:0044550">
    <property type="term" value="P:secondary metabolite biosynthetic process"/>
    <property type="evidence" value="ECO:0007669"/>
    <property type="project" value="UniProtKB-ARBA"/>
</dbReference>
<dbReference type="InterPro" id="IPR036396">
    <property type="entry name" value="Cyt_P450_sf"/>
</dbReference>
<evidence type="ECO:0000256" key="3">
    <source>
        <dbReference type="ARBA" id="ARBA00023002"/>
    </source>
</evidence>
<evidence type="ECO:0008006" key="9">
    <source>
        <dbReference type="Google" id="ProtNLM"/>
    </source>
</evidence>
<evidence type="ECO:0000256" key="6">
    <source>
        <dbReference type="RuleBase" id="RU000461"/>
    </source>
</evidence>
<organism evidence="7 8">
    <name type="scientific">Coemansia brasiliensis</name>
    <dbReference type="NCBI Taxonomy" id="2650707"/>
    <lineage>
        <taxon>Eukaryota</taxon>
        <taxon>Fungi</taxon>
        <taxon>Fungi incertae sedis</taxon>
        <taxon>Zoopagomycota</taxon>
        <taxon>Kickxellomycotina</taxon>
        <taxon>Kickxellomycetes</taxon>
        <taxon>Kickxellales</taxon>
        <taxon>Kickxellaceae</taxon>
        <taxon>Coemansia</taxon>
    </lineage>
</organism>
<dbReference type="Proteomes" id="UP001139887">
    <property type="component" value="Unassembled WGS sequence"/>
</dbReference>
<keyword evidence="6" id="KW-0503">Monooxygenase</keyword>
<comment type="similarity">
    <text evidence="6">Belongs to the cytochrome P450 family.</text>
</comment>
<dbReference type="PRINTS" id="PR00463">
    <property type="entry name" value="EP450I"/>
</dbReference>
<dbReference type="OrthoDB" id="2789670at2759"/>
<accession>A0A9W8M0B0</accession>
<evidence type="ECO:0000256" key="5">
    <source>
        <dbReference type="PIRSR" id="PIRSR602401-1"/>
    </source>
</evidence>
<feature type="binding site" description="axial binding residue" evidence="5">
    <location>
        <position position="391"/>
    </location>
    <ligand>
        <name>heme</name>
        <dbReference type="ChEBI" id="CHEBI:30413"/>
    </ligand>
    <ligandPart>
        <name>Fe</name>
        <dbReference type="ChEBI" id="CHEBI:18248"/>
    </ligandPart>
</feature>
<evidence type="ECO:0000256" key="1">
    <source>
        <dbReference type="ARBA" id="ARBA00001971"/>
    </source>
</evidence>
<dbReference type="GO" id="GO:0016705">
    <property type="term" value="F:oxidoreductase activity, acting on paired donors, with incorporation or reduction of molecular oxygen"/>
    <property type="evidence" value="ECO:0007669"/>
    <property type="project" value="InterPro"/>
</dbReference>
<keyword evidence="8" id="KW-1185">Reference proteome</keyword>
<dbReference type="EMBL" id="JANBUW010000098">
    <property type="protein sequence ID" value="KAJ2849190.1"/>
    <property type="molecule type" value="Genomic_DNA"/>
</dbReference>
<dbReference type="GO" id="GO:0005506">
    <property type="term" value="F:iron ion binding"/>
    <property type="evidence" value="ECO:0007669"/>
    <property type="project" value="InterPro"/>
</dbReference>
<keyword evidence="4 5" id="KW-0408">Iron</keyword>
<dbReference type="PROSITE" id="PS00086">
    <property type="entry name" value="CYTOCHROME_P450"/>
    <property type="match status" value="1"/>
</dbReference>
<dbReference type="PRINTS" id="PR00385">
    <property type="entry name" value="P450"/>
</dbReference>
<comment type="caution">
    <text evidence="7">The sequence shown here is derived from an EMBL/GenBank/DDBJ whole genome shotgun (WGS) entry which is preliminary data.</text>
</comment>
<dbReference type="Pfam" id="PF00067">
    <property type="entry name" value="p450"/>
    <property type="match status" value="1"/>
</dbReference>
<dbReference type="GO" id="GO:0020037">
    <property type="term" value="F:heme binding"/>
    <property type="evidence" value="ECO:0007669"/>
    <property type="project" value="InterPro"/>
</dbReference>
<evidence type="ECO:0000313" key="7">
    <source>
        <dbReference type="EMBL" id="KAJ2849190.1"/>
    </source>
</evidence>
<dbReference type="SUPFAM" id="SSF48264">
    <property type="entry name" value="Cytochrome P450"/>
    <property type="match status" value="1"/>
</dbReference>
<evidence type="ECO:0000256" key="4">
    <source>
        <dbReference type="ARBA" id="ARBA00023004"/>
    </source>
</evidence>
<sequence length="462" mass="52706">MADYGIAGMHKYGDIFVCQPQAVCISDPADIRLVLSSSSFLKSPYYKILQFTGLDSTICTRDPHTVSIKRRMFGPYFSTSYLNKLEPVILEYGAKAIIGRWDTMLQNSKTDQITINYCMTFSLCTFNIVSRLVYGQDISALDPRSLETSLEWMADSTAYISLRALLKLLPGWIFKLLTWPREHMFDQIAEYVQQSIDTRKKLLHSLMPSERRPADLLQALLDSQDPQSQAHLSDEQIHAESLLLLIGGIDPTAFTLTWTLHLFMLYPECYQKATNEVRTQFPHCSSASDVITYAMAKAKLPYLEACIYESLRLVPVPQMMIPRVVPEQGIFIKGHYLPPGTTIFSNIPGSQSSSKHWTDPHRYNPDRFMDPKTRRTAIHSVFTFGYGNRTCMGKHLAWLDMVTIMANLLRRFDFKIPTGYTRTGPNIIDEQTKYPKLMNRTKFISAKPANQDDCWIVVSKAS</sequence>
<evidence type="ECO:0000313" key="8">
    <source>
        <dbReference type="Proteomes" id="UP001139887"/>
    </source>
</evidence>
<evidence type="ECO:0000256" key="2">
    <source>
        <dbReference type="ARBA" id="ARBA00022723"/>
    </source>
</evidence>
<keyword evidence="2 5" id="KW-0479">Metal-binding</keyword>
<name>A0A9W8M0B0_9FUNG</name>
<dbReference type="AlphaFoldDB" id="A0A9W8M0B0"/>
<dbReference type="InterPro" id="IPR001128">
    <property type="entry name" value="Cyt_P450"/>
</dbReference>
<dbReference type="Gene3D" id="1.10.630.10">
    <property type="entry name" value="Cytochrome P450"/>
    <property type="match status" value="1"/>
</dbReference>
<dbReference type="GO" id="GO:0004497">
    <property type="term" value="F:monooxygenase activity"/>
    <property type="evidence" value="ECO:0007669"/>
    <property type="project" value="UniProtKB-KW"/>
</dbReference>
<dbReference type="PANTHER" id="PTHR24305">
    <property type="entry name" value="CYTOCHROME P450"/>
    <property type="match status" value="1"/>
</dbReference>
<dbReference type="InterPro" id="IPR002401">
    <property type="entry name" value="Cyt_P450_E_grp-I"/>
</dbReference>
<reference evidence="7" key="1">
    <citation type="submission" date="2022-07" db="EMBL/GenBank/DDBJ databases">
        <title>Phylogenomic reconstructions and comparative analyses of Kickxellomycotina fungi.</title>
        <authorList>
            <person name="Reynolds N.K."/>
            <person name="Stajich J.E."/>
            <person name="Barry K."/>
            <person name="Grigoriev I.V."/>
            <person name="Crous P."/>
            <person name="Smith M.E."/>
        </authorList>
    </citation>
    <scope>NUCLEOTIDE SEQUENCE</scope>
    <source>
        <strain evidence="7">NRRL 1566</strain>
    </source>
</reference>